<organism evidence="1 2">
    <name type="scientific">Antarctobacter heliothermus</name>
    <dbReference type="NCBI Taxonomy" id="74033"/>
    <lineage>
        <taxon>Bacteria</taxon>
        <taxon>Pseudomonadati</taxon>
        <taxon>Pseudomonadota</taxon>
        <taxon>Alphaproteobacteria</taxon>
        <taxon>Rhodobacterales</taxon>
        <taxon>Roseobacteraceae</taxon>
        <taxon>Antarctobacter</taxon>
    </lineage>
</organism>
<dbReference type="Proteomes" id="UP000198440">
    <property type="component" value="Unassembled WGS sequence"/>
</dbReference>
<gene>
    <name evidence="1" type="ORF">SAMN04488078_100332</name>
</gene>
<accession>A0A239BCQ0</accession>
<dbReference type="OrthoDB" id="7845429at2"/>
<proteinExistence type="predicted"/>
<reference evidence="1 2" key="1">
    <citation type="submission" date="2017-06" db="EMBL/GenBank/DDBJ databases">
        <authorList>
            <person name="Kim H.J."/>
            <person name="Triplett B.A."/>
        </authorList>
    </citation>
    <scope>NUCLEOTIDE SEQUENCE [LARGE SCALE GENOMIC DNA]</scope>
    <source>
        <strain evidence="1 2">DSM 11445</strain>
    </source>
</reference>
<dbReference type="RefSeq" id="WP_141135788.1">
    <property type="nucleotide sequence ID" value="NZ_FZON01000003.1"/>
</dbReference>
<protein>
    <submittedName>
        <fullName evidence="1">Uncharacterized protein</fullName>
    </submittedName>
</protein>
<evidence type="ECO:0000313" key="1">
    <source>
        <dbReference type="EMBL" id="SNS05720.1"/>
    </source>
</evidence>
<sequence>MGHMRLNDVVAEIIGDVMAGHAVNKRQAAVKRWDDIDADGQYLAGIDGVVTRIDTRARRLKLKAEQAAAPDQAELPFSLPAAVAMDLEGTTLVSTRQLTRTEFARAIEIRHRQIANDSAALREWREALRQADQFWVDNPTWRFGDCLTAILTQNGLPHLSGKEAAQ</sequence>
<dbReference type="AlphaFoldDB" id="A0A239BCQ0"/>
<name>A0A239BCQ0_9RHOB</name>
<evidence type="ECO:0000313" key="2">
    <source>
        <dbReference type="Proteomes" id="UP000198440"/>
    </source>
</evidence>
<dbReference type="EMBL" id="FZON01000003">
    <property type="protein sequence ID" value="SNS05720.1"/>
    <property type="molecule type" value="Genomic_DNA"/>
</dbReference>